<dbReference type="InterPro" id="IPR011335">
    <property type="entry name" value="Restrct_endonuc-II-like"/>
</dbReference>
<accession>A0A174YW69</accession>
<dbReference type="InterPro" id="IPR003509">
    <property type="entry name" value="UPF0102_YraN-like"/>
</dbReference>
<dbReference type="PANTHER" id="PTHR34039:SF1">
    <property type="entry name" value="UPF0102 PROTEIN YRAN"/>
    <property type="match status" value="1"/>
</dbReference>
<evidence type="ECO:0000256" key="1">
    <source>
        <dbReference type="ARBA" id="ARBA00006738"/>
    </source>
</evidence>
<dbReference type="Proteomes" id="UP000481964">
    <property type="component" value="Unassembled WGS sequence"/>
</dbReference>
<dbReference type="Proteomes" id="UP000095780">
    <property type="component" value="Unassembled WGS sequence"/>
</dbReference>
<comment type="similarity">
    <text evidence="1 2">Belongs to the UPF0102 family.</text>
</comment>
<dbReference type="CDD" id="cd20736">
    <property type="entry name" value="PoNe_Nuclease"/>
    <property type="match status" value="1"/>
</dbReference>
<evidence type="ECO:0000313" key="5">
    <source>
        <dbReference type="EMBL" id="MSC57403.1"/>
    </source>
</evidence>
<organism evidence="3 6">
    <name type="scientific">Lachnospira eligens</name>
    <dbReference type="NCBI Taxonomy" id="39485"/>
    <lineage>
        <taxon>Bacteria</taxon>
        <taxon>Bacillati</taxon>
        <taxon>Bacillota</taxon>
        <taxon>Clostridia</taxon>
        <taxon>Lachnospirales</taxon>
        <taxon>Lachnospiraceae</taxon>
        <taxon>Lachnospira</taxon>
    </lineage>
</organism>
<gene>
    <name evidence="3" type="ORF">ERS852490_00921</name>
    <name evidence="4" type="ORF">ERS852492_00203</name>
    <name evidence="5" type="ORF">GKE48_08070</name>
</gene>
<evidence type="ECO:0000256" key="2">
    <source>
        <dbReference type="HAMAP-Rule" id="MF_00048"/>
    </source>
</evidence>
<dbReference type="PANTHER" id="PTHR34039">
    <property type="entry name" value="UPF0102 PROTEIN YRAN"/>
    <property type="match status" value="1"/>
</dbReference>
<evidence type="ECO:0000313" key="6">
    <source>
        <dbReference type="Proteomes" id="UP000095621"/>
    </source>
</evidence>
<dbReference type="EMBL" id="WKRD01000005">
    <property type="protein sequence ID" value="MSC57403.1"/>
    <property type="molecule type" value="Genomic_DNA"/>
</dbReference>
<dbReference type="SUPFAM" id="SSF52980">
    <property type="entry name" value="Restriction endonuclease-like"/>
    <property type="match status" value="1"/>
</dbReference>
<dbReference type="RefSeq" id="WP_022098610.1">
    <property type="nucleotide sequence ID" value="NZ_CABIXW010000001.1"/>
</dbReference>
<evidence type="ECO:0000313" key="4">
    <source>
        <dbReference type="EMBL" id="CUQ79877.1"/>
    </source>
</evidence>
<dbReference type="Pfam" id="PF02021">
    <property type="entry name" value="UPF0102"/>
    <property type="match status" value="1"/>
</dbReference>
<reference evidence="5 8" key="2">
    <citation type="journal article" date="2019" name="Nat. Med.">
        <title>A library of human gut bacterial isolates paired with longitudinal multiomics data enables mechanistic microbiome research.</title>
        <authorList>
            <person name="Poyet M."/>
            <person name="Groussin M."/>
            <person name="Gibbons S.M."/>
            <person name="Avila-Pacheco J."/>
            <person name="Jiang X."/>
            <person name="Kearney S.M."/>
            <person name="Perrotta A.R."/>
            <person name="Berdy B."/>
            <person name="Zhao S."/>
            <person name="Lieberman T.D."/>
            <person name="Swanson P.K."/>
            <person name="Smith M."/>
            <person name="Roesemann S."/>
            <person name="Alexander J.E."/>
            <person name="Rich S.A."/>
            <person name="Livny J."/>
            <person name="Vlamakis H."/>
            <person name="Clish C."/>
            <person name="Bullock K."/>
            <person name="Deik A."/>
            <person name="Scott J."/>
            <person name="Pierce K.A."/>
            <person name="Xavier R.J."/>
            <person name="Alm E.J."/>
        </authorList>
    </citation>
    <scope>NUCLEOTIDE SEQUENCE [LARGE SCALE GENOMIC DNA]</scope>
    <source>
        <strain evidence="5 8">BIOML-A1</strain>
    </source>
</reference>
<dbReference type="OrthoDB" id="9802516at2"/>
<dbReference type="AlphaFoldDB" id="A0A174YW69"/>
<dbReference type="NCBIfam" id="NF009150">
    <property type="entry name" value="PRK12497.1-3"/>
    <property type="match status" value="1"/>
</dbReference>
<evidence type="ECO:0000313" key="7">
    <source>
        <dbReference type="Proteomes" id="UP000095780"/>
    </source>
</evidence>
<reference evidence="6 7" key="1">
    <citation type="submission" date="2015-09" db="EMBL/GenBank/DDBJ databases">
        <authorList>
            <consortium name="Pathogen Informatics"/>
        </authorList>
    </citation>
    <scope>NUCLEOTIDE SEQUENCE [LARGE SCALE GENOMIC DNA]</scope>
    <source>
        <strain evidence="3 6">2789STDY5834875</strain>
        <strain evidence="4 7">2789STDY5834878</strain>
    </source>
</reference>
<dbReference type="HAMAP" id="MF_00048">
    <property type="entry name" value="UPF0102"/>
    <property type="match status" value="1"/>
</dbReference>
<dbReference type="EMBL" id="CZBV01000001">
    <property type="protein sequence ID" value="CUQ79877.1"/>
    <property type="molecule type" value="Genomic_DNA"/>
</dbReference>
<dbReference type="InterPro" id="IPR011856">
    <property type="entry name" value="tRNA_endonuc-like_dom_sf"/>
</dbReference>
<protein>
    <recommendedName>
        <fullName evidence="2">UPF0102 protein ERS852490_00921</fullName>
    </recommendedName>
</protein>
<dbReference type="NCBIfam" id="TIGR00252">
    <property type="entry name" value="YraN family protein"/>
    <property type="match status" value="1"/>
</dbReference>
<dbReference type="Proteomes" id="UP000095621">
    <property type="component" value="Unassembled WGS sequence"/>
</dbReference>
<dbReference type="GO" id="GO:0003676">
    <property type="term" value="F:nucleic acid binding"/>
    <property type="evidence" value="ECO:0007669"/>
    <property type="project" value="InterPro"/>
</dbReference>
<evidence type="ECO:0000313" key="8">
    <source>
        <dbReference type="Proteomes" id="UP000481964"/>
    </source>
</evidence>
<evidence type="ECO:0000313" key="3">
    <source>
        <dbReference type="EMBL" id="CUQ76196.1"/>
    </source>
</evidence>
<name>A0A174YW69_9FIRM</name>
<sequence>MAVNKRAAGADKEQLAARYLVDNGYTVLERNFRNKTGEIDIIAKKDNYIVFVEVKYRSNNKYGYAVEAVNYRKKQIIRHVAQFYMATRYKSCDIPCRFDVIGIDGETVTHIKNAF</sequence>
<dbReference type="EMBL" id="CZBU01000002">
    <property type="protein sequence ID" value="CUQ76196.1"/>
    <property type="molecule type" value="Genomic_DNA"/>
</dbReference>
<proteinExistence type="inferred from homology"/>
<dbReference type="Gene3D" id="3.40.1350.10">
    <property type="match status" value="1"/>
</dbReference>